<dbReference type="InterPro" id="IPR024191">
    <property type="entry name" value="Peptidase_M61"/>
</dbReference>
<dbReference type="RefSeq" id="WP_138282713.1">
    <property type="nucleotide sequence ID" value="NZ_BMGE01000005.1"/>
</dbReference>
<evidence type="ECO:0000313" key="3">
    <source>
        <dbReference type="EMBL" id="TLU90379.1"/>
    </source>
</evidence>
<comment type="caution">
    <text evidence="3">The sequence shown here is derived from an EMBL/GenBank/DDBJ whole genome shotgun (WGS) entry which is preliminary data.</text>
</comment>
<dbReference type="OrthoDB" id="9778516at2"/>
<evidence type="ECO:0000313" key="4">
    <source>
        <dbReference type="Proteomes" id="UP000309788"/>
    </source>
</evidence>
<sequence>MKHILRHCFVCLLFYYALFPAYAKAVKPLKYVVSMDNPATHTFHVTLRCNPETEDSILLKMPDWTPGYYQLMDYASAIQNFSAKDAEGNDLSWKRSGKTGWSVPTRKVKELHVEYDVKTSRKFVATSYLDEEHGYITPAGVFMYVSGKINTPAEIEIRPFKTWNRIATGLDSVSNKIFTYTAPDFDILYDSPMLIGNLQELPPFYVKGIPHRFIGYKMGDFDSKKLMSDIQKIVENASALIGDIPYKHYTFIAIGPGQGGIEHLNSTTISFSGDLLDKRGWAGMLGFITHEYFHHYNVKRIRPVELGPFDYDRGSKTNSLWVSEGLTVYYEPIIMRESGLITKEGMLEFFRTHIINVENQPSRLFQTLAQASAETWSDGPFGRTGDEVNKTISYYQKGPVIGLLFDFAIRHETQNRKSLDDVMRQLYNDYYKNKNRGFTESELKKTIEETAGKPLDELFSYIYTTAGPDYKKYFSYAGLEIDTTSHALPGGYFGADIASRQDSLFIAAVEWKSPAWNVGLRAGTAILKSDGFPAGKLKNVMQDSKSGDKLFLTVFKNKTTESLEIVLGTKTEKQFTIRPLNNPNALQKAIFAGWYREKIVANSN</sequence>
<evidence type="ECO:0000259" key="1">
    <source>
        <dbReference type="Pfam" id="PF05299"/>
    </source>
</evidence>
<dbReference type="AlphaFoldDB" id="A0A5R9K8F9"/>
<dbReference type="Pfam" id="PF17899">
    <property type="entry name" value="Peptidase_M61_N"/>
    <property type="match status" value="1"/>
</dbReference>
<proteinExistence type="predicted"/>
<dbReference type="Gene3D" id="2.60.40.3650">
    <property type="match status" value="1"/>
</dbReference>
<gene>
    <name evidence="3" type="ORF">FEM55_17590</name>
</gene>
<feature type="domain" description="Peptidase M61 catalytic" evidence="1">
    <location>
        <begin position="285"/>
        <end position="401"/>
    </location>
</feature>
<dbReference type="Gene3D" id="1.10.390.10">
    <property type="entry name" value="Neutral Protease Domain 2"/>
    <property type="match status" value="1"/>
</dbReference>
<keyword evidence="4" id="KW-1185">Reference proteome</keyword>
<feature type="domain" description="Peptidase M61 N-terminal" evidence="2">
    <location>
        <begin position="30"/>
        <end position="197"/>
    </location>
</feature>
<dbReference type="InterPro" id="IPR027268">
    <property type="entry name" value="Peptidase_M4/M1_CTD_sf"/>
</dbReference>
<dbReference type="SUPFAM" id="SSF55486">
    <property type="entry name" value="Metalloproteases ('zincins'), catalytic domain"/>
    <property type="match status" value="1"/>
</dbReference>
<dbReference type="EMBL" id="VCEI01000028">
    <property type="protein sequence ID" value="TLU90379.1"/>
    <property type="molecule type" value="Genomic_DNA"/>
</dbReference>
<dbReference type="InterPro" id="IPR040756">
    <property type="entry name" value="Peptidase_M61_N"/>
</dbReference>
<dbReference type="InterPro" id="IPR036034">
    <property type="entry name" value="PDZ_sf"/>
</dbReference>
<dbReference type="SUPFAM" id="SSF50156">
    <property type="entry name" value="PDZ domain-like"/>
    <property type="match status" value="1"/>
</dbReference>
<dbReference type="Gene3D" id="2.30.42.10">
    <property type="match status" value="1"/>
</dbReference>
<protein>
    <submittedName>
        <fullName evidence="3">M61 family metallopeptidase</fullName>
    </submittedName>
</protein>
<dbReference type="PIRSF" id="PIRSF016493">
    <property type="entry name" value="Glycyl_aminpptds"/>
    <property type="match status" value="1"/>
</dbReference>
<reference evidence="3 4" key="1">
    <citation type="submission" date="2019-05" db="EMBL/GenBank/DDBJ databases">
        <authorList>
            <person name="Qu J.-H."/>
        </authorList>
    </citation>
    <scope>NUCLEOTIDE SEQUENCE [LARGE SCALE GENOMIC DNA]</scope>
    <source>
        <strain evidence="3 4">Z12</strain>
    </source>
</reference>
<dbReference type="Pfam" id="PF05299">
    <property type="entry name" value="Peptidase_M61"/>
    <property type="match status" value="1"/>
</dbReference>
<evidence type="ECO:0000259" key="2">
    <source>
        <dbReference type="Pfam" id="PF17899"/>
    </source>
</evidence>
<dbReference type="Proteomes" id="UP000309788">
    <property type="component" value="Unassembled WGS sequence"/>
</dbReference>
<accession>A0A5R9K8F9</accession>
<dbReference type="InterPro" id="IPR007963">
    <property type="entry name" value="Peptidase_M61_catalytic"/>
</dbReference>
<organism evidence="3 4">
    <name type="scientific">Dyadobacter sediminis</name>
    <dbReference type="NCBI Taxonomy" id="1493691"/>
    <lineage>
        <taxon>Bacteria</taxon>
        <taxon>Pseudomonadati</taxon>
        <taxon>Bacteroidota</taxon>
        <taxon>Cytophagia</taxon>
        <taxon>Cytophagales</taxon>
        <taxon>Spirosomataceae</taxon>
        <taxon>Dyadobacter</taxon>
    </lineage>
</organism>
<name>A0A5R9K8F9_9BACT</name>